<proteinExistence type="predicted"/>
<dbReference type="Pfam" id="PF04122">
    <property type="entry name" value="CW_binding_2"/>
    <property type="match status" value="3"/>
</dbReference>
<comment type="caution">
    <text evidence="2">The sequence shown here is derived from an EMBL/GenBank/DDBJ whole genome shotgun (WGS) entry which is preliminary data.</text>
</comment>
<name>A0A7W4XVW8_KINRA</name>
<dbReference type="EMBL" id="JACHVY010000001">
    <property type="protein sequence ID" value="MBB2899614.1"/>
    <property type="molecule type" value="Genomic_DNA"/>
</dbReference>
<dbReference type="PANTHER" id="PTHR30032:SF8">
    <property type="entry name" value="GERMINATION-SPECIFIC N-ACETYLMURAMOYL-L-ALANINE AMIDASE"/>
    <property type="match status" value="1"/>
</dbReference>
<gene>
    <name evidence="2" type="ORF">FHR75_000402</name>
</gene>
<dbReference type="InterPro" id="IPR007253">
    <property type="entry name" value="Cell_wall-bd_2"/>
</dbReference>
<feature type="chain" id="PRO_5031461331" evidence="1">
    <location>
        <begin position="31"/>
        <end position="360"/>
    </location>
</feature>
<dbReference type="Gene3D" id="3.40.50.12090">
    <property type="match status" value="2"/>
</dbReference>
<reference evidence="2 3" key="2">
    <citation type="submission" date="2020-08" db="EMBL/GenBank/DDBJ databases">
        <authorList>
            <person name="Partida-Martinez L."/>
            <person name="Huntemann M."/>
            <person name="Clum A."/>
            <person name="Wang J."/>
            <person name="Palaniappan K."/>
            <person name="Ritter S."/>
            <person name="Chen I.-M."/>
            <person name="Stamatis D."/>
            <person name="Reddy T."/>
            <person name="O'Malley R."/>
            <person name="Daum C."/>
            <person name="Shapiro N."/>
            <person name="Ivanova N."/>
            <person name="Kyrpides N."/>
            <person name="Woyke T."/>
        </authorList>
    </citation>
    <scope>NUCLEOTIDE SEQUENCE [LARGE SCALE GENOMIC DNA]</scope>
    <source>
        <strain evidence="2 3">AS2.23</strain>
    </source>
</reference>
<dbReference type="PANTHER" id="PTHR30032">
    <property type="entry name" value="N-ACETYLMURAMOYL-L-ALANINE AMIDASE-RELATED"/>
    <property type="match status" value="1"/>
</dbReference>
<evidence type="ECO:0000313" key="2">
    <source>
        <dbReference type="EMBL" id="MBB2899614.1"/>
    </source>
</evidence>
<keyword evidence="1" id="KW-0732">Signal</keyword>
<dbReference type="RefSeq" id="WP_183390213.1">
    <property type="nucleotide sequence ID" value="NZ_JACHVY010000001.1"/>
</dbReference>
<reference evidence="2 3" key="1">
    <citation type="submission" date="2020-08" db="EMBL/GenBank/DDBJ databases">
        <title>The Agave Microbiome: Exploring the role of microbial communities in plant adaptations to desert environments.</title>
        <authorList>
            <person name="Partida-Martinez L.P."/>
        </authorList>
    </citation>
    <scope>NUCLEOTIDE SEQUENCE [LARGE SCALE GENOMIC DNA]</scope>
    <source>
        <strain evidence="2 3">AS2.23</strain>
    </source>
</reference>
<sequence>MRSARRTALSALAGATVVATCALTGGAAVAATPTGPAPAATSPTAQTVVPKIGTPFPYVGLVRAAGADRYETAAVISQGSFAPSVGSTVFVTSGEAPADALTAGPAAASLDAPLLLTRADALPAATAAELERLTPATVYVVGGSDRVSATVLAAIAAAAPGATVERIAGQDRYDTAVDVAEKFFPAADGVVLTRGDTFPDALSGGAAAAATGVPLMITEPGALPAPVAAWLAGRTFEASLVVGGPTSVSADVAAALAARTGDPTASTRIAGADRYDTAAAVATEVFPDAVTAVIATGDNFPDALAGVPAAALNAAPMLLLPQQCTPVSVYDYLVGSDVSAEIVLGGPTSVTAEALTTNCA</sequence>
<evidence type="ECO:0000256" key="1">
    <source>
        <dbReference type="SAM" id="SignalP"/>
    </source>
</evidence>
<feature type="signal peptide" evidence="1">
    <location>
        <begin position="1"/>
        <end position="30"/>
    </location>
</feature>
<accession>A0A7W4XVW8</accession>
<organism evidence="2 3">
    <name type="scientific">Kineococcus radiotolerans</name>
    <dbReference type="NCBI Taxonomy" id="131568"/>
    <lineage>
        <taxon>Bacteria</taxon>
        <taxon>Bacillati</taxon>
        <taxon>Actinomycetota</taxon>
        <taxon>Actinomycetes</taxon>
        <taxon>Kineosporiales</taxon>
        <taxon>Kineosporiaceae</taxon>
        <taxon>Kineococcus</taxon>
    </lineage>
</organism>
<dbReference type="AlphaFoldDB" id="A0A7W4XVW8"/>
<dbReference type="InterPro" id="IPR051922">
    <property type="entry name" value="Bact_Sporulation_Assoc"/>
</dbReference>
<dbReference type="Proteomes" id="UP000533269">
    <property type="component" value="Unassembled WGS sequence"/>
</dbReference>
<protein>
    <submittedName>
        <fullName evidence="2">Putative cell wall-binding protein</fullName>
    </submittedName>
</protein>
<evidence type="ECO:0000313" key="3">
    <source>
        <dbReference type="Proteomes" id="UP000533269"/>
    </source>
</evidence>